<dbReference type="SUPFAM" id="SSF51735">
    <property type="entry name" value="NAD(P)-binding Rossmann-fold domains"/>
    <property type="match status" value="1"/>
</dbReference>
<name>A0A6H2H796_9BURK</name>
<organism evidence="5 6">
    <name type="scientific">Polaromonas vacuolata</name>
    <dbReference type="NCBI Taxonomy" id="37448"/>
    <lineage>
        <taxon>Bacteria</taxon>
        <taxon>Pseudomonadati</taxon>
        <taxon>Pseudomonadota</taxon>
        <taxon>Betaproteobacteria</taxon>
        <taxon>Burkholderiales</taxon>
        <taxon>Comamonadaceae</taxon>
        <taxon>Polaromonas</taxon>
    </lineage>
</organism>
<dbReference type="PANTHER" id="PTHR43580">
    <property type="entry name" value="OXIDOREDUCTASE GLYR1-RELATED"/>
    <property type="match status" value="1"/>
</dbReference>
<dbReference type="InterPro" id="IPR013328">
    <property type="entry name" value="6PGD_dom2"/>
</dbReference>
<sequence>MAKIAYLGCGLLGSAFAEAAAKRGDQVTAWNRSQDKLKALTAFGITPAATPAEAVKGAERVHMVLKDDAVVEEVIAAARAGLLPNAVLLDHSTTLPALTLARAKRLQAEGINYLHCPVFMGPPAARAAKGVIMVAGPKDLFESVQDALAAMTSKLQYLGEQADLAAAHKLFGNAAIIGLVGVMADVLTLAQASGVDGADAMDTLGWLDLNGMVKIRGKNMASGDFNASFELAMARKDVGLMLEAVDGRPMSALPGIAARMDQLIAAGHGALDTSALGLDAAQKKSV</sequence>
<gene>
    <name evidence="5" type="primary">yihU</name>
    <name evidence="5" type="ORF">HC248_00919</name>
</gene>
<dbReference type="AlphaFoldDB" id="A0A6H2H796"/>
<proteinExistence type="predicted"/>
<keyword evidence="1 5" id="KW-0560">Oxidoreductase</keyword>
<keyword evidence="6" id="KW-1185">Reference proteome</keyword>
<accession>A0A6H2H796</accession>
<dbReference type="RefSeq" id="WP_168921474.1">
    <property type="nucleotide sequence ID" value="NZ_CP051461.1"/>
</dbReference>
<reference evidence="5 6" key="1">
    <citation type="submission" date="2020-04" db="EMBL/GenBank/DDBJ databases">
        <title>Complete genome of a Psychrophilic, Marine, Gas Vacuolate Bacterium Polaromonas vacuolata KCTC 22033T.</title>
        <authorList>
            <person name="Hwang K."/>
            <person name="Kim K.M."/>
        </authorList>
    </citation>
    <scope>NUCLEOTIDE SEQUENCE [LARGE SCALE GENOMIC DNA]</scope>
    <source>
        <strain evidence="5 6">KCTC 22033</strain>
    </source>
</reference>
<dbReference type="InterPro" id="IPR051265">
    <property type="entry name" value="HIBADH-related_NP60_sf"/>
</dbReference>
<dbReference type="EC" id="1.1.1.373" evidence="5"/>
<dbReference type="InterPro" id="IPR008927">
    <property type="entry name" value="6-PGluconate_DH-like_C_sf"/>
</dbReference>
<evidence type="ECO:0000256" key="3">
    <source>
        <dbReference type="SAM" id="SignalP"/>
    </source>
</evidence>
<feature type="active site" evidence="2">
    <location>
        <position position="169"/>
    </location>
</feature>
<dbReference type="InterPro" id="IPR006115">
    <property type="entry name" value="6PGDH_NADP-bd"/>
</dbReference>
<dbReference type="PIRSF" id="PIRSF000103">
    <property type="entry name" value="HIBADH"/>
    <property type="match status" value="1"/>
</dbReference>
<evidence type="ECO:0000256" key="1">
    <source>
        <dbReference type="ARBA" id="ARBA00023002"/>
    </source>
</evidence>
<keyword evidence="3" id="KW-0732">Signal</keyword>
<dbReference type="PANTHER" id="PTHR43580:SF2">
    <property type="entry name" value="CYTOKINE-LIKE NUCLEAR FACTOR N-PAC"/>
    <property type="match status" value="1"/>
</dbReference>
<dbReference type="GO" id="GO:0061596">
    <property type="term" value="F:3-sulfolactaldehyde reductase activity"/>
    <property type="evidence" value="ECO:0007669"/>
    <property type="project" value="UniProtKB-EC"/>
</dbReference>
<dbReference type="EMBL" id="CP051461">
    <property type="protein sequence ID" value="QJC55637.1"/>
    <property type="molecule type" value="Genomic_DNA"/>
</dbReference>
<dbReference type="GO" id="GO:0050661">
    <property type="term" value="F:NADP binding"/>
    <property type="evidence" value="ECO:0007669"/>
    <property type="project" value="InterPro"/>
</dbReference>
<feature type="chain" id="PRO_5026258740" evidence="3">
    <location>
        <begin position="20"/>
        <end position="286"/>
    </location>
</feature>
<evidence type="ECO:0000313" key="5">
    <source>
        <dbReference type="EMBL" id="QJC55637.1"/>
    </source>
</evidence>
<evidence type="ECO:0000256" key="2">
    <source>
        <dbReference type="PIRSR" id="PIRSR000103-1"/>
    </source>
</evidence>
<dbReference type="SUPFAM" id="SSF48179">
    <property type="entry name" value="6-phosphogluconate dehydrogenase C-terminal domain-like"/>
    <property type="match status" value="1"/>
</dbReference>
<feature type="domain" description="6-phosphogluconate dehydrogenase NADP-binding" evidence="4">
    <location>
        <begin position="3"/>
        <end position="159"/>
    </location>
</feature>
<dbReference type="Gene3D" id="1.10.1040.10">
    <property type="entry name" value="N-(1-d-carboxylethyl)-l-norvaline Dehydrogenase, domain 2"/>
    <property type="match status" value="1"/>
</dbReference>
<dbReference type="InterPro" id="IPR015815">
    <property type="entry name" value="HIBADH-related"/>
</dbReference>
<dbReference type="InterPro" id="IPR036291">
    <property type="entry name" value="NAD(P)-bd_dom_sf"/>
</dbReference>
<dbReference type="Proteomes" id="UP000502041">
    <property type="component" value="Chromosome"/>
</dbReference>
<evidence type="ECO:0000313" key="6">
    <source>
        <dbReference type="Proteomes" id="UP000502041"/>
    </source>
</evidence>
<dbReference type="KEGG" id="pvac:HC248_00919"/>
<protein>
    <submittedName>
        <fullName evidence="5">3-sulfolactaldehyde reductase</fullName>
        <ecNumber evidence="5">1.1.1.373</ecNumber>
    </submittedName>
</protein>
<dbReference type="Pfam" id="PF03446">
    <property type="entry name" value="NAD_binding_2"/>
    <property type="match status" value="1"/>
</dbReference>
<feature type="signal peptide" evidence="3">
    <location>
        <begin position="1"/>
        <end position="19"/>
    </location>
</feature>
<dbReference type="Gene3D" id="3.40.50.720">
    <property type="entry name" value="NAD(P)-binding Rossmann-like Domain"/>
    <property type="match status" value="1"/>
</dbReference>
<evidence type="ECO:0000259" key="4">
    <source>
        <dbReference type="Pfam" id="PF03446"/>
    </source>
</evidence>